<dbReference type="SUPFAM" id="SSF75615">
    <property type="entry name" value="Siroheme synthase middle domains-like"/>
    <property type="match status" value="1"/>
</dbReference>
<evidence type="ECO:0000256" key="2">
    <source>
        <dbReference type="ARBA" id="ARBA00012400"/>
    </source>
</evidence>
<dbReference type="GO" id="GO:0043115">
    <property type="term" value="F:precorrin-2 dehydrogenase activity"/>
    <property type="evidence" value="ECO:0007669"/>
    <property type="project" value="UniProtKB-EC"/>
</dbReference>
<comment type="catalytic activity">
    <reaction evidence="6">
        <text>precorrin-2 + NAD(+) = sirohydrochlorin + NADH + 2 H(+)</text>
        <dbReference type="Rhea" id="RHEA:15613"/>
        <dbReference type="ChEBI" id="CHEBI:15378"/>
        <dbReference type="ChEBI" id="CHEBI:57540"/>
        <dbReference type="ChEBI" id="CHEBI:57945"/>
        <dbReference type="ChEBI" id="CHEBI:58351"/>
        <dbReference type="ChEBI" id="CHEBI:58827"/>
        <dbReference type="EC" id="1.3.1.76"/>
    </reaction>
</comment>
<dbReference type="GO" id="GO:0019354">
    <property type="term" value="P:siroheme biosynthetic process"/>
    <property type="evidence" value="ECO:0007669"/>
    <property type="project" value="UniProtKB-UniPathway"/>
</dbReference>
<dbReference type="PANTHER" id="PTHR35330">
    <property type="entry name" value="SIROHEME BIOSYNTHESIS PROTEIN MET8"/>
    <property type="match status" value="1"/>
</dbReference>
<keyword evidence="3" id="KW-0560">Oxidoreductase</keyword>
<proteinExistence type="predicted"/>
<evidence type="ECO:0000256" key="4">
    <source>
        <dbReference type="ARBA" id="ARBA00023027"/>
    </source>
</evidence>
<evidence type="ECO:0000313" key="7">
    <source>
        <dbReference type="EMBL" id="TCK61049.1"/>
    </source>
</evidence>
<comment type="caution">
    <text evidence="7">The sequence shown here is derived from an EMBL/GenBank/DDBJ whole genome shotgun (WGS) entry which is preliminary data.</text>
</comment>
<comment type="pathway">
    <text evidence="1">Porphyrin-containing compound metabolism; siroheme biosynthesis; sirohydrochlorin from precorrin-2: step 1/1.</text>
</comment>
<dbReference type="Pfam" id="PF13241">
    <property type="entry name" value="NAD_binding_7"/>
    <property type="match status" value="1"/>
</dbReference>
<name>A0A4R1KCY4_9BACT</name>
<reference evidence="7 8" key="1">
    <citation type="submission" date="2019-03" db="EMBL/GenBank/DDBJ databases">
        <title>Genomic Encyclopedia of Type Strains, Phase IV (KMG-IV): sequencing the most valuable type-strain genomes for metagenomic binning, comparative biology and taxonomic classification.</title>
        <authorList>
            <person name="Goeker M."/>
        </authorList>
    </citation>
    <scope>NUCLEOTIDE SEQUENCE [LARGE SCALE GENOMIC DNA]</scope>
    <source>
        <strain evidence="7 8">DSM 24984</strain>
    </source>
</reference>
<dbReference type="UniPathway" id="UPA00262">
    <property type="reaction ID" value="UER00222"/>
</dbReference>
<sequence length="156" mass="17381">MLPYHSLEGDVMHPLMFRLKGRKILFVGGGKVAERKIYSMLSEGCDITVVAPYITSGIKSSGVKTVERHFEMDDIRGDYFLIFICTSDRSTNAAAAELAKSMKIPVNIADDPEYSDFHTASVIRTDDFVISISTDGKNPAKSKEMRLKIEDILKNT</sequence>
<dbReference type="Gene3D" id="3.30.160.110">
    <property type="entry name" value="Siroheme synthase, domain 2"/>
    <property type="match status" value="1"/>
</dbReference>
<dbReference type="GO" id="GO:0004325">
    <property type="term" value="F:ferrochelatase activity"/>
    <property type="evidence" value="ECO:0007669"/>
    <property type="project" value="InterPro"/>
</dbReference>
<accession>A0A4R1KCY4</accession>
<dbReference type="EMBL" id="SMGG01000004">
    <property type="protein sequence ID" value="TCK61049.1"/>
    <property type="molecule type" value="Genomic_DNA"/>
</dbReference>
<evidence type="ECO:0000313" key="8">
    <source>
        <dbReference type="Proteomes" id="UP000294614"/>
    </source>
</evidence>
<keyword evidence="8" id="KW-1185">Reference proteome</keyword>
<dbReference type="InterPro" id="IPR028161">
    <property type="entry name" value="Met8-like"/>
</dbReference>
<keyword evidence="5" id="KW-0627">Porphyrin biosynthesis</keyword>
<evidence type="ECO:0000256" key="3">
    <source>
        <dbReference type="ARBA" id="ARBA00023002"/>
    </source>
</evidence>
<evidence type="ECO:0000256" key="1">
    <source>
        <dbReference type="ARBA" id="ARBA00005010"/>
    </source>
</evidence>
<dbReference type="SUPFAM" id="SSF51735">
    <property type="entry name" value="NAD(P)-binding Rossmann-fold domains"/>
    <property type="match status" value="1"/>
</dbReference>
<protein>
    <recommendedName>
        <fullName evidence="2">precorrin-2 dehydrogenase</fullName>
        <ecNumber evidence="2">1.3.1.76</ecNumber>
    </recommendedName>
</protein>
<organism evidence="7 8">
    <name type="scientific">Seleniivibrio woodruffii</name>
    <dbReference type="NCBI Taxonomy" id="1078050"/>
    <lineage>
        <taxon>Bacteria</taxon>
        <taxon>Pseudomonadati</taxon>
        <taxon>Deferribacterota</taxon>
        <taxon>Deferribacteres</taxon>
        <taxon>Deferribacterales</taxon>
        <taxon>Geovibrionaceae</taxon>
        <taxon>Seleniivibrio</taxon>
    </lineage>
</organism>
<dbReference type="Proteomes" id="UP000294614">
    <property type="component" value="Unassembled WGS sequence"/>
</dbReference>
<dbReference type="NCBIfam" id="TIGR01470">
    <property type="entry name" value="cysG_Nterm"/>
    <property type="match status" value="1"/>
</dbReference>
<keyword evidence="4" id="KW-0520">NAD</keyword>
<dbReference type="InterPro" id="IPR006367">
    <property type="entry name" value="Sirohaem_synthase_N"/>
</dbReference>
<dbReference type="OrthoDB" id="9815856at2"/>
<dbReference type="Gene3D" id="3.40.50.720">
    <property type="entry name" value="NAD(P)-binding Rossmann-like Domain"/>
    <property type="match status" value="1"/>
</dbReference>
<dbReference type="EC" id="1.3.1.76" evidence="2"/>
<dbReference type="PANTHER" id="PTHR35330:SF1">
    <property type="entry name" value="SIROHEME BIOSYNTHESIS PROTEIN MET8"/>
    <property type="match status" value="1"/>
</dbReference>
<gene>
    <name evidence="7" type="ORF">C8D98_1931</name>
</gene>
<evidence type="ECO:0000256" key="6">
    <source>
        <dbReference type="ARBA" id="ARBA00047561"/>
    </source>
</evidence>
<evidence type="ECO:0000256" key="5">
    <source>
        <dbReference type="ARBA" id="ARBA00023244"/>
    </source>
</evidence>
<dbReference type="AlphaFoldDB" id="A0A4R1KCY4"/>
<dbReference type="InterPro" id="IPR036291">
    <property type="entry name" value="NAD(P)-bd_dom_sf"/>
</dbReference>